<dbReference type="HOGENOM" id="CLU_153666_0_0_9"/>
<keyword evidence="1" id="KW-1133">Transmembrane helix</keyword>
<proteinExistence type="predicted"/>
<dbReference type="Pfam" id="PF17094">
    <property type="entry name" value="UPF0715"/>
    <property type="match status" value="1"/>
</dbReference>
<dbReference type="EMBL" id="CP009920">
    <property type="protein sequence ID" value="AJI23868.1"/>
    <property type="molecule type" value="Genomic_DNA"/>
</dbReference>
<dbReference type="KEGG" id="bmeg:BG04_579"/>
<accession>A0A0B6AT58</accession>
<keyword evidence="1" id="KW-0472">Membrane</keyword>
<dbReference type="Proteomes" id="UP000031829">
    <property type="component" value="Chromosome"/>
</dbReference>
<feature type="transmembrane region" description="Helical" evidence="1">
    <location>
        <begin position="69"/>
        <end position="88"/>
    </location>
</feature>
<dbReference type="AlphaFoldDB" id="A0A0B6AT58"/>
<organism evidence="2 3">
    <name type="scientific">Priestia megaterium (strain ATCC 14581 / DSM 32 / CCUG 1817 / JCM 2506 / NBRC 15308 / NCIMB 9376 / NCTC 10342 / NRRL B-14308 / VKM B-512 / Ford 19)</name>
    <name type="common">Bacillus megaterium</name>
    <dbReference type="NCBI Taxonomy" id="1348623"/>
    <lineage>
        <taxon>Bacteria</taxon>
        <taxon>Bacillati</taxon>
        <taxon>Bacillota</taxon>
        <taxon>Bacilli</taxon>
        <taxon>Bacillales</taxon>
        <taxon>Bacillaceae</taxon>
        <taxon>Priestia</taxon>
    </lineage>
</organism>
<dbReference type="InterPro" id="IPR031374">
    <property type="entry name" value="UPF0715"/>
</dbReference>
<dbReference type="RefSeq" id="WP_235784092.1">
    <property type="nucleotide sequence ID" value="NZ_CP009920.1"/>
</dbReference>
<dbReference type="GeneID" id="93644079"/>
<gene>
    <name evidence="2" type="ORF">BG04_579</name>
</gene>
<evidence type="ECO:0000256" key="1">
    <source>
        <dbReference type="SAM" id="Phobius"/>
    </source>
</evidence>
<feature type="transmembrane region" description="Helical" evidence="1">
    <location>
        <begin position="7"/>
        <end position="29"/>
    </location>
</feature>
<feature type="transmembrane region" description="Helical" evidence="1">
    <location>
        <begin position="104"/>
        <end position="122"/>
    </location>
</feature>
<name>A0A0B6AT58_PRIM2</name>
<keyword evidence="1" id="KW-0812">Transmembrane</keyword>
<evidence type="ECO:0000313" key="2">
    <source>
        <dbReference type="EMBL" id="AJI23868.1"/>
    </source>
</evidence>
<protein>
    <submittedName>
        <fullName evidence="2">Putative membrane protein</fullName>
    </submittedName>
</protein>
<evidence type="ECO:0000313" key="3">
    <source>
        <dbReference type="Proteomes" id="UP000031829"/>
    </source>
</evidence>
<reference evidence="2 3" key="1">
    <citation type="journal article" date="2015" name="Genome Announc.">
        <title>Complete genome sequences for 35 biothreat assay-relevant bacillus species.</title>
        <authorList>
            <person name="Johnson S.L."/>
            <person name="Daligault H.E."/>
            <person name="Davenport K.W."/>
            <person name="Jaissle J."/>
            <person name="Frey K.G."/>
            <person name="Ladner J.T."/>
            <person name="Broomall S.M."/>
            <person name="Bishop-Lilly K.A."/>
            <person name="Bruce D.C."/>
            <person name="Gibbons H.S."/>
            <person name="Coyne S.R."/>
            <person name="Lo C.C."/>
            <person name="Meincke L."/>
            <person name="Munk A.C."/>
            <person name="Koroleva G.I."/>
            <person name="Rosenzweig C.N."/>
            <person name="Palacios G.F."/>
            <person name="Redden C.L."/>
            <person name="Minogue T.D."/>
            <person name="Chain P.S."/>
        </authorList>
    </citation>
    <scope>NUCLEOTIDE SEQUENCE [LARGE SCALE GENOMIC DNA]</scope>
    <source>
        <strain evidence="3">ATCC 14581 / DSM 32 / JCM 2506 / NBRC 15308 / NCIMB 9376 / NCTC 10342 / NRRL B-14308 / VKM B-512</strain>
    </source>
</reference>
<sequence length="131" mass="15343">MLKSMDLLYYSFKTVIYSSISYAVFMVIIEPSYRALIAFLFIPFVASIPYLIIAVPLQLLVNKRPKKFNVFYLIIYCVVAIIFLYVSYKIEGGISTPIFRPDRMVIWATGAGIIYWIWDSVVMQKDEYPYY</sequence>
<feature type="transmembrane region" description="Helical" evidence="1">
    <location>
        <begin position="35"/>
        <end position="57"/>
    </location>
</feature>